<gene>
    <name evidence="3" type="ORF">DS745_03905</name>
</gene>
<keyword evidence="4" id="KW-1185">Reference proteome</keyword>
<evidence type="ECO:0000313" key="4">
    <source>
        <dbReference type="Proteomes" id="UP000290649"/>
    </source>
</evidence>
<accession>A0A4Q0VXS6</accession>
<evidence type="ECO:0000256" key="1">
    <source>
        <dbReference type="SAM" id="Coils"/>
    </source>
</evidence>
<organism evidence="3 4">
    <name type="scientific">Anaerobacillus alkaliphilus</name>
    <dbReference type="NCBI Taxonomy" id="1548597"/>
    <lineage>
        <taxon>Bacteria</taxon>
        <taxon>Bacillati</taxon>
        <taxon>Bacillota</taxon>
        <taxon>Bacilli</taxon>
        <taxon>Bacillales</taxon>
        <taxon>Bacillaceae</taxon>
        <taxon>Anaerobacillus</taxon>
    </lineage>
</organism>
<evidence type="ECO:0000256" key="2">
    <source>
        <dbReference type="SAM" id="Phobius"/>
    </source>
</evidence>
<sequence>MNIKNPFKTYGLIFLVIITAIAILDSFRISNNADELKQENIKLVEKVTNLESVLNNKSDALVNIEEVLVEVEGENKELIDHVFHLEKEIDLSKSYFDYSEFNDAINTIELFKKVEEFAEVKNFFLTGTSTGNFGLSFSALDREGTCPCRIGFSSGKSIEWIPNSILNLIQFSVQKDKLILIYETSEDIEENFQFVMAKGTAWDDLTEKWRIEEIKMLKAN</sequence>
<dbReference type="RefSeq" id="WP_129076877.1">
    <property type="nucleotide sequence ID" value="NZ_QOUX01000001.1"/>
</dbReference>
<dbReference type="Proteomes" id="UP000290649">
    <property type="component" value="Unassembled WGS sequence"/>
</dbReference>
<dbReference type="AlphaFoldDB" id="A0A4Q0VXS6"/>
<feature type="coiled-coil region" evidence="1">
    <location>
        <begin position="33"/>
        <end position="81"/>
    </location>
</feature>
<dbReference type="OrthoDB" id="2928352at2"/>
<name>A0A4Q0VXS6_9BACI</name>
<comment type="caution">
    <text evidence="3">The sequence shown here is derived from an EMBL/GenBank/DDBJ whole genome shotgun (WGS) entry which is preliminary data.</text>
</comment>
<keyword evidence="2" id="KW-0812">Transmembrane</keyword>
<evidence type="ECO:0000313" key="3">
    <source>
        <dbReference type="EMBL" id="RXJ04537.1"/>
    </source>
</evidence>
<keyword evidence="1" id="KW-0175">Coiled coil</keyword>
<keyword evidence="2" id="KW-1133">Transmembrane helix</keyword>
<feature type="transmembrane region" description="Helical" evidence="2">
    <location>
        <begin position="12"/>
        <end position="30"/>
    </location>
</feature>
<protein>
    <submittedName>
        <fullName evidence="3">Uncharacterized protein</fullName>
    </submittedName>
</protein>
<keyword evidence="2" id="KW-0472">Membrane</keyword>
<dbReference type="EMBL" id="QOUX01000001">
    <property type="protein sequence ID" value="RXJ04537.1"/>
    <property type="molecule type" value="Genomic_DNA"/>
</dbReference>
<reference evidence="3 4" key="1">
    <citation type="journal article" date="2019" name="Int. J. Syst. Evol. Microbiol.">
        <title>Anaerobacillus alkaliphilus sp. nov., a novel alkaliphilic and moderately halophilic bacterium.</title>
        <authorList>
            <person name="Borsodi A.K."/>
            <person name="Aszalos J.M."/>
            <person name="Bihari P."/>
            <person name="Nagy I."/>
            <person name="Schumann P."/>
            <person name="Sproer C."/>
            <person name="Kovacs A.L."/>
            <person name="Boka K."/>
            <person name="Dobosy P."/>
            <person name="Ovari M."/>
            <person name="Szili-Kovacs T."/>
            <person name="Toth E."/>
        </authorList>
    </citation>
    <scope>NUCLEOTIDE SEQUENCE [LARGE SCALE GENOMIC DNA]</scope>
    <source>
        <strain evidence="3 4">B16-10</strain>
    </source>
</reference>
<proteinExistence type="predicted"/>